<evidence type="ECO:0000256" key="1">
    <source>
        <dbReference type="SAM" id="MobiDB-lite"/>
    </source>
</evidence>
<evidence type="ECO:0000313" key="3">
    <source>
        <dbReference type="Proteomes" id="UP001066276"/>
    </source>
</evidence>
<accession>A0AAV7RPA3</accession>
<dbReference type="Proteomes" id="UP001066276">
    <property type="component" value="Chromosome 5"/>
</dbReference>
<name>A0AAV7RPA3_PLEWA</name>
<dbReference type="EMBL" id="JANPWB010000009">
    <property type="protein sequence ID" value="KAJ1153476.1"/>
    <property type="molecule type" value="Genomic_DNA"/>
</dbReference>
<protein>
    <submittedName>
        <fullName evidence="2">Uncharacterized protein</fullName>
    </submittedName>
</protein>
<reference evidence="2" key="1">
    <citation type="journal article" date="2022" name="bioRxiv">
        <title>Sequencing and chromosome-scale assembly of the giantPleurodeles waltlgenome.</title>
        <authorList>
            <person name="Brown T."/>
            <person name="Elewa A."/>
            <person name="Iarovenko S."/>
            <person name="Subramanian E."/>
            <person name="Araus A.J."/>
            <person name="Petzold A."/>
            <person name="Susuki M."/>
            <person name="Suzuki K.-i.T."/>
            <person name="Hayashi T."/>
            <person name="Toyoda A."/>
            <person name="Oliveira C."/>
            <person name="Osipova E."/>
            <person name="Leigh N.D."/>
            <person name="Simon A."/>
            <person name="Yun M.H."/>
        </authorList>
    </citation>
    <scope>NUCLEOTIDE SEQUENCE</scope>
    <source>
        <strain evidence="2">20211129_DDA</strain>
        <tissue evidence="2">Liver</tissue>
    </source>
</reference>
<sequence length="121" mass="12902">MPESLRTKPRAGLPSLPPGSKEREIGLAGLIIICRRTAGTHKGGDVGHSFLPPWEGALSAPAERVLEAPPERRAGVGVREPQGAAHASHSVNENRGKAPAGQGVYLAWSPEEEPQQKAWYI</sequence>
<organism evidence="2 3">
    <name type="scientific">Pleurodeles waltl</name>
    <name type="common">Iberian ribbed newt</name>
    <dbReference type="NCBI Taxonomy" id="8319"/>
    <lineage>
        <taxon>Eukaryota</taxon>
        <taxon>Metazoa</taxon>
        <taxon>Chordata</taxon>
        <taxon>Craniata</taxon>
        <taxon>Vertebrata</taxon>
        <taxon>Euteleostomi</taxon>
        <taxon>Amphibia</taxon>
        <taxon>Batrachia</taxon>
        <taxon>Caudata</taxon>
        <taxon>Salamandroidea</taxon>
        <taxon>Salamandridae</taxon>
        <taxon>Pleurodelinae</taxon>
        <taxon>Pleurodeles</taxon>
    </lineage>
</organism>
<evidence type="ECO:0000313" key="2">
    <source>
        <dbReference type="EMBL" id="KAJ1153476.1"/>
    </source>
</evidence>
<feature type="region of interest" description="Disordered" evidence="1">
    <location>
        <begin position="1"/>
        <end position="22"/>
    </location>
</feature>
<gene>
    <name evidence="2" type="ORF">NDU88_006235</name>
</gene>
<keyword evidence="3" id="KW-1185">Reference proteome</keyword>
<comment type="caution">
    <text evidence="2">The sequence shown here is derived from an EMBL/GenBank/DDBJ whole genome shotgun (WGS) entry which is preliminary data.</text>
</comment>
<dbReference type="AlphaFoldDB" id="A0AAV7RPA3"/>
<proteinExistence type="predicted"/>
<feature type="region of interest" description="Disordered" evidence="1">
    <location>
        <begin position="68"/>
        <end position="99"/>
    </location>
</feature>